<feature type="domain" description="DUF362" evidence="1">
    <location>
        <begin position="25"/>
        <end position="240"/>
    </location>
</feature>
<dbReference type="Pfam" id="PF04015">
    <property type="entry name" value="DUF362"/>
    <property type="match status" value="1"/>
</dbReference>
<protein>
    <recommendedName>
        <fullName evidence="1">DUF362 domain-containing protein</fullName>
    </recommendedName>
</protein>
<proteinExistence type="predicted"/>
<dbReference type="AlphaFoldDB" id="A0A6G8F3J9"/>
<dbReference type="EMBL" id="MT002444">
    <property type="protein sequence ID" value="QIM10806.1"/>
    <property type="molecule type" value="Genomic_DNA"/>
</dbReference>
<organism evidence="2">
    <name type="scientific">uncultured Muribaculaceae bacterium</name>
    <dbReference type="NCBI Taxonomy" id="2301481"/>
    <lineage>
        <taxon>Bacteria</taxon>
        <taxon>Pseudomonadati</taxon>
        <taxon>Bacteroidota</taxon>
        <taxon>Bacteroidia</taxon>
        <taxon>Bacteroidales</taxon>
        <taxon>Muribaculaceae</taxon>
        <taxon>environmental samples</taxon>
    </lineage>
</organism>
<accession>A0A6G8F3J9</accession>
<evidence type="ECO:0000313" key="2">
    <source>
        <dbReference type="EMBL" id="QIM10806.1"/>
    </source>
</evidence>
<evidence type="ECO:0000259" key="1">
    <source>
        <dbReference type="Pfam" id="PF04015"/>
    </source>
</evidence>
<sequence>MTKSITPEAIVKLYKALGREAHGKVAVKISTGEPGGHNFLSPQLIAPFVKLVDGNIVECNTAYAGKRYTAADHIKAAADHGFTAIAPVDIMDADGEVKLPLKDGKHLKYDIVGAHYPDYDFTVILSHFKGHAMGGFGGAVKNMSIGIASGNGKMYIHSAGATETREDGWKAAKQDDFLESMAEAAKSVADHAGDNIIYISVANNLSVDCDCDSHPADPQMHDIGILASLDPVALDKACTDLVRNSDDHGKVHLIERIDSRHGMHTLNYGESIGLGTQTYKLVMLDDIK</sequence>
<reference evidence="2" key="1">
    <citation type="journal article" date="2020" name="J. ISSAAS">
        <title>Lactobacilli and other gastrointestinal microbiota of Peromyscus leucopus, reservoir host for agents of Lyme disease and other zoonoses in North America.</title>
        <authorList>
            <person name="Milovic A."/>
            <person name="Bassam K."/>
            <person name="Shao H."/>
            <person name="Chatzistamou I."/>
            <person name="Tufts D.M."/>
            <person name="Diuk-Wasser M."/>
            <person name="Barbour A.G."/>
        </authorList>
    </citation>
    <scope>NUCLEOTIDE SEQUENCE</scope>
    <source>
        <strain evidence="2">LL71</strain>
    </source>
</reference>
<dbReference type="InterPro" id="IPR007160">
    <property type="entry name" value="DUF362"/>
</dbReference>
<gene>
    <name evidence="2" type="ORF">Muribac1_0150</name>
</gene>
<dbReference type="Gene3D" id="3.40.50.11440">
    <property type="match status" value="1"/>
</dbReference>
<name>A0A6G8F3J9_9BACT</name>